<evidence type="ECO:0000256" key="1">
    <source>
        <dbReference type="SAM" id="MobiDB-lite"/>
    </source>
</evidence>
<reference evidence="2" key="2">
    <citation type="journal article" date="2015" name="Data Brief">
        <title>Shoot transcriptome of the giant reed, Arundo donax.</title>
        <authorList>
            <person name="Barrero R.A."/>
            <person name="Guerrero F.D."/>
            <person name="Moolhuijzen P."/>
            <person name="Goolsby J.A."/>
            <person name="Tidwell J."/>
            <person name="Bellgard S.E."/>
            <person name="Bellgard M.I."/>
        </authorList>
    </citation>
    <scope>NUCLEOTIDE SEQUENCE</scope>
    <source>
        <tissue evidence="2">Shoot tissue taken approximately 20 cm above the soil surface</tissue>
    </source>
</reference>
<dbReference type="AlphaFoldDB" id="A0A0A9EWV5"/>
<name>A0A0A9EWV5_ARUDO</name>
<protein>
    <submittedName>
        <fullName evidence="2">Uncharacterized protein</fullName>
    </submittedName>
</protein>
<accession>A0A0A9EWV5</accession>
<organism evidence="2">
    <name type="scientific">Arundo donax</name>
    <name type="common">Giant reed</name>
    <name type="synonym">Donax arundinaceus</name>
    <dbReference type="NCBI Taxonomy" id="35708"/>
    <lineage>
        <taxon>Eukaryota</taxon>
        <taxon>Viridiplantae</taxon>
        <taxon>Streptophyta</taxon>
        <taxon>Embryophyta</taxon>
        <taxon>Tracheophyta</taxon>
        <taxon>Spermatophyta</taxon>
        <taxon>Magnoliopsida</taxon>
        <taxon>Liliopsida</taxon>
        <taxon>Poales</taxon>
        <taxon>Poaceae</taxon>
        <taxon>PACMAD clade</taxon>
        <taxon>Arundinoideae</taxon>
        <taxon>Arundineae</taxon>
        <taxon>Arundo</taxon>
    </lineage>
</organism>
<feature type="region of interest" description="Disordered" evidence="1">
    <location>
        <begin position="1"/>
        <end position="37"/>
    </location>
</feature>
<evidence type="ECO:0000313" key="2">
    <source>
        <dbReference type="EMBL" id="JAE05235.1"/>
    </source>
</evidence>
<dbReference type="EMBL" id="GBRH01192661">
    <property type="protein sequence ID" value="JAE05235.1"/>
    <property type="molecule type" value="Transcribed_RNA"/>
</dbReference>
<proteinExistence type="predicted"/>
<sequence>MQNTARNNFPPVYQENGHGSSLQHENQSRKLANKAEQSPAKTMAISVVWRAQSCMLSFITEAGLGKVGRVTGPETPSRTDQSLSVTNAVTRFEGIPVQDFIVNECLLLLGSTSFANSLVPELEDVLVASVFRKRQTAAQSSILEVGYSVLQARRADSTRNRAAEACEGALLMMLTTSSLVSTSHTPSVANTMNSSFSVMRW</sequence>
<reference evidence="2" key="1">
    <citation type="submission" date="2014-09" db="EMBL/GenBank/DDBJ databases">
        <authorList>
            <person name="Magalhaes I.L.F."/>
            <person name="Oliveira U."/>
            <person name="Santos F.R."/>
            <person name="Vidigal T.H.D.A."/>
            <person name="Brescovit A.D."/>
            <person name="Santos A.J."/>
        </authorList>
    </citation>
    <scope>NUCLEOTIDE SEQUENCE</scope>
    <source>
        <tissue evidence="2">Shoot tissue taken approximately 20 cm above the soil surface</tissue>
    </source>
</reference>